<dbReference type="GO" id="GO:0007018">
    <property type="term" value="P:microtubule-based movement"/>
    <property type="evidence" value="ECO:0007669"/>
    <property type="project" value="InterPro"/>
</dbReference>
<gene>
    <name evidence="3" type="ORF">ASEP1449_LOCUS3956</name>
</gene>
<feature type="compositionally biased region" description="Polar residues" evidence="2">
    <location>
        <begin position="628"/>
        <end position="643"/>
    </location>
</feature>
<organism evidence="3">
    <name type="scientific">Attheya septentrionalis</name>
    <dbReference type="NCBI Taxonomy" id="420275"/>
    <lineage>
        <taxon>Eukaryota</taxon>
        <taxon>Sar</taxon>
        <taxon>Stramenopiles</taxon>
        <taxon>Ochrophyta</taxon>
        <taxon>Bacillariophyta</taxon>
        <taxon>Coscinodiscophyceae</taxon>
        <taxon>Chaetocerotophycidae</taxon>
        <taxon>Chaetocerotales</taxon>
        <taxon>Attheyaceae</taxon>
        <taxon>Attheya</taxon>
    </lineage>
</organism>
<dbReference type="GO" id="GO:0007052">
    <property type="term" value="P:mitotic spindle organization"/>
    <property type="evidence" value="ECO:0007669"/>
    <property type="project" value="TreeGrafter"/>
</dbReference>
<dbReference type="Pfam" id="PF25764">
    <property type="entry name" value="KIF21A_4th"/>
    <property type="match status" value="1"/>
</dbReference>
<dbReference type="EMBL" id="HBHQ01005910">
    <property type="protein sequence ID" value="CAD9812131.1"/>
    <property type="molecule type" value="Transcribed_RNA"/>
</dbReference>
<dbReference type="PANTHER" id="PTHR47969:SF33">
    <property type="entry name" value="KINESIN-LIKE PROTEIN"/>
    <property type="match status" value="1"/>
</dbReference>
<name>A0A7S2XKU6_9STRA</name>
<evidence type="ECO:0000256" key="1">
    <source>
        <dbReference type="SAM" id="Coils"/>
    </source>
</evidence>
<dbReference type="GO" id="GO:0005875">
    <property type="term" value="C:microtubule associated complex"/>
    <property type="evidence" value="ECO:0007669"/>
    <property type="project" value="TreeGrafter"/>
</dbReference>
<dbReference type="AlphaFoldDB" id="A0A7S2XKU6"/>
<feature type="coiled-coil region" evidence="1">
    <location>
        <begin position="242"/>
        <end position="286"/>
    </location>
</feature>
<dbReference type="PANTHER" id="PTHR47969">
    <property type="entry name" value="CHROMOSOME-ASSOCIATED KINESIN KIF4A-RELATED"/>
    <property type="match status" value="1"/>
</dbReference>
<feature type="coiled-coil region" evidence="1">
    <location>
        <begin position="471"/>
        <end position="505"/>
    </location>
</feature>
<protein>
    <submittedName>
        <fullName evidence="3">Uncharacterized protein</fullName>
    </submittedName>
</protein>
<reference evidence="3" key="1">
    <citation type="submission" date="2021-01" db="EMBL/GenBank/DDBJ databases">
        <authorList>
            <person name="Corre E."/>
            <person name="Pelletier E."/>
            <person name="Niang G."/>
            <person name="Scheremetjew M."/>
            <person name="Finn R."/>
            <person name="Kale V."/>
            <person name="Holt S."/>
            <person name="Cochrane G."/>
            <person name="Meng A."/>
            <person name="Brown T."/>
            <person name="Cohen L."/>
        </authorList>
    </citation>
    <scope>NUCLEOTIDE SEQUENCE</scope>
    <source>
        <strain evidence="3">CCMP2084</strain>
    </source>
</reference>
<feature type="compositionally biased region" description="Polar residues" evidence="2">
    <location>
        <begin position="1"/>
        <end position="20"/>
    </location>
</feature>
<evidence type="ECO:0000313" key="3">
    <source>
        <dbReference type="EMBL" id="CAD9812131.1"/>
    </source>
</evidence>
<feature type="coiled-coil region" evidence="1">
    <location>
        <begin position="112"/>
        <end position="212"/>
    </location>
</feature>
<feature type="region of interest" description="Disordered" evidence="2">
    <location>
        <begin position="1"/>
        <end position="31"/>
    </location>
</feature>
<feature type="region of interest" description="Disordered" evidence="2">
    <location>
        <begin position="302"/>
        <end position="335"/>
    </location>
</feature>
<evidence type="ECO:0000256" key="2">
    <source>
        <dbReference type="SAM" id="MobiDB-lite"/>
    </source>
</evidence>
<feature type="region of interest" description="Disordered" evidence="2">
    <location>
        <begin position="43"/>
        <end position="72"/>
    </location>
</feature>
<accession>A0A7S2XKU6</accession>
<keyword evidence="1" id="KW-0175">Coiled coil</keyword>
<feature type="coiled-coil region" evidence="1">
    <location>
        <begin position="551"/>
        <end position="581"/>
    </location>
</feature>
<feature type="compositionally biased region" description="Polar residues" evidence="2">
    <location>
        <begin position="873"/>
        <end position="887"/>
    </location>
</feature>
<feature type="compositionally biased region" description="Basic and acidic residues" evidence="2">
    <location>
        <begin position="894"/>
        <end position="903"/>
    </location>
</feature>
<feature type="compositionally biased region" description="Polar residues" evidence="2">
    <location>
        <begin position="733"/>
        <end position="755"/>
    </location>
</feature>
<feature type="compositionally biased region" description="Polar residues" evidence="2">
    <location>
        <begin position="910"/>
        <end position="959"/>
    </location>
</feature>
<proteinExistence type="predicted"/>
<feature type="region of interest" description="Disordered" evidence="2">
    <location>
        <begin position="983"/>
        <end position="1060"/>
    </location>
</feature>
<sequence length="1060" mass="119446">MGSNDLNSMSQQQRTTNSSYLDEEEASEQEELRRVTSMYIAETDDISGCDGEASYDDVNSVDNSEANESNDELDVQHQHVNAHLLDLSKSIAAKEELVEQLFLSQKKYESMKGFYEEKLNLMESQLSDVENEREKMMSELQAMEENNTSSSQSFTTIKERLKEKEKHIASLRKKQRELLSLTTVSSKNDQVINRLRLDIESMKHQRVDIQRRISHERKVHTAEVMRLKKDVLHHNRDAAKWKKESEKNRLEAEKAHKMAQSRLEKVSKLRNKYKETEKKKRMQTLKRGVLARVGLDSVLVGRKANKNKKRALDGPVAPTPKRSGSFRKPKPAPIDMDSLREFFDEKIADVGRKETTADKLAEEWEDHLDLLGRKEELLSTTLNDELSEEQKNDELEGINIQIQYKETRIRQLTSRLTPRTPTNNKKNRDIDHKSFIEDPVLTLFPGASTLAAAQAASRVLFGMVVREQRKVTSLARATSALQEKLEEADAQVEAKEAALRAHMEEERHERVSRAQDEQERILSLMSLVQQGETQQPSIEEADGVGVDSLVIMLAEERITLLEKQVVELEKENDLNKALKAKESEMSLALGEKEKEYDTIVEEVNLLRSTILQIRDQKKKSSERLAKTATESSLNNQISHSTTESTRDDIDKLVDDAMHYMSSDSPRGRESGKMYPQNNILRGLPPVDNSDSEDDEEIPDWADDIMADLALIARGDMPPALLKDGKPPMIHSSPARSTSKSVQQRGPPRSKTSSGGSVFDRLANPGNFTGIQKHRTRQHANISMDDRSIDSRGSSRSMFGRKKGASDENSVNGMSSSSIFRPGQEPMEVNVPRSIDAKISDMNSSFESTVRKDDSMNKKASSNDEDRSVFERLQSPSNYTGISKQNHVSARKAPRSRDTFRYGDTDDDLSTDGQETVSSNRYAASPNIRRTVSKNPSDTGGHSSASETPSKSSMSEYTQQDVYERLQRTTTKAYTEKHRFDILAANSDHQSNNINDPPKKPVSSSEHREPTLVVESSDTITPQDKTSSNGPPSLSRTFPSFEIDQSSESGETSSANCSITE</sequence>
<feature type="region of interest" description="Disordered" evidence="2">
    <location>
        <begin position="617"/>
        <end position="647"/>
    </location>
</feature>
<feature type="region of interest" description="Disordered" evidence="2">
    <location>
        <begin position="717"/>
        <end position="959"/>
    </location>
</feature>
<dbReference type="GO" id="GO:0003777">
    <property type="term" value="F:microtubule motor activity"/>
    <property type="evidence" value="ECO:0007669"/>
    <property type="project" value="InterPro"/>
</dbReference>
<dbReference type="InterPro" id="IPR027640">
    <property type="entry name" value="Kinesin-like_fam"/>
</dbReference>
<dbReference type="GO" id="GO:0051231">
    <property type="term" value="P:spindle elongation"/>
    <property type="evidence" value="ECO:0007669"/>
    <property type="project" value="TreeGrafter"/>
</dbReference>
<feature type="compositionally biased region" description="Polar residues" evidence="2">
    <location>
        <begin position="1013"/>
        <end position="1060"/>
    </location>
</feature>
<feature type="compositionally biased region" description="Basic and acidic residues" evidence="2">
    <location>
        <begin position="848"/>
        <end position="869"/>
    </location>
</feature>
<feature type="compositionally biased region" description="Polar residues" evidence="2">
    <location>
        <begin position="806"/>
        <end position="818"/>
    </location>
</feature>
<feature type="region of interest" description="Disordered" evidence="2">
    <location>
        <begin position="660"/>
        <end position="696"/>
    </location>
</feature>